<reference evidence="7 8" key="1">
    <citation type="submission" date="2013-03" db="EMBL/GenBank/DDBJ databases">
        <title>Reference genome for the Human Microbiome Project.</title>
        <authorList>
            <person name="Aqrawi P."/>
            <person name="Ayvaz T."/>
            <person name="Bess C."/>
            <person name="Blankenburg K."/>
            <person name="Coyle M."/>
            <person name="Deng J."/>
            <person name="Forbes L."/>
            <person name="Fowler G."/>
            <person name="Francisco L."/>
            <person name="Fu Q."/>
            <person name="Gibbs R."/>
            <person name="Gross S."/>
            <person name="Gubbala S."/>
            <person name="Hale W."/>
            <person name="Hemphill L."/>
            <person name="Highlander S."/>
            <person name="Hirani K."/>
            <person name="Jackson L."/>
            <person name="Jakkamsetti A."/>
            <person name="Javaid M."/>
            <person name="Jayaseelan J.C."/>
            <person name="Jiang H."/>
            <person name="Joshi V."/>
            <person name="Korchina V."/>
            <person name="Kovar C."/>
            <person name="Lara F."/>
            <person name="Lee S."/>
            <person name="Liu Y."/>
            <person name="Mata R."/>
            <person name="Mathew T."/>
            <person name="Munidasa M."/>
            <person name="Muzny D."/>
            <person name="Nazareth L."/>
            <person name="Ngo R."/>
            <person name="Nguyen L."/>
            <person name="Nguyen N."/>
            <person name="Okwuonu G."/>
            <person name="Ongeri F."/>
            <person name="Palculict T."/>
            <person name="Patil S."/>
            <person name="Petrosino J."/>
            <person name="Pham C."/>
            <person name="Pham P."/>
            <person name="Pu L.-L."/>
            <person name="Qin X."/>
            <person name="Qu J."/>
            <person name="Reid J."/>
            <person name="Ross M."/>
            <person name="Ruth R."/>
            <person name="Saada N."/>
            <person name="San Lucas F."/>
            <person name="Santibanez J."/>
            <person name="Shang Y."/>
            <person name="Simmons D."/>
            <person name="Song X.-Z."/>
            <person name="Tang L.-Y."/>
            <person name="Thornton R."/>
            <person name="Warren J."/>
            <person name="Weissenberger G."/>
            <person name="Wilczek-Boney K."/>
            <person name="Worley K."/>
            <person name="Youmans B."/>
            <person name="Zhang J."/>
            <person name="Zhang L."/>
            <person name="Zhao Z."/>
            <person name="Zhou C."/>
            <person name="Zhu D."/>
            <person name="Zhu Y."/>
        </authorList>
    </citation>
    <scope>NUCLEOTIDE SEQUENCE [LARGE SCALE GENOMIC DNA]</scope>
    <source>
        <strain evidence="7 8">F0333</strain>
    </source>
</reference>
<sequence>MRLHRLAFTAIGPFADTEVIDFTVFDDAGLFLLAGPTGAGKSMLIDAIVFALYGDVARQSDASTQRLRSDYASPRVHSEVDLIFETPAGIYRVTRTPKYVPKGNKSARNSQASLVRVIEDPSCPEGYRTIEGIERGARQISSEIKRIVGLTKEQFLQTVVLPQGKFAEFLTAKSEDRESILRDIFETGVYLDFQKRLVSEANSGKARLLTAEEECLRAFGALERLELKDIEVPAPLGTPSASLEAPSMSPEAPSLSPEAPSPEPEDHASLAPMDPLADEGWARERAEHIVSTAEKLLDQARASQPPLIEAAEKAAQALAQAKEDRALVEERTRLLEEKTALEAQSPAIAATRQKIEQARRVAAILPSLEQRDQALAARKAAHTQALHSLTACSAAQILTFDEASLSEELARSFLPQIENHKELRTEERARIRELLALEAGLQDRRHALEARVDKRAALEATIAHLDEQLAESPQRIAMGEEALEAMASEINGLEGVEGALERVKARMSAAQDALRLIEEMKAASQALGEAKAAARDAQITAMIAHEQWLNQTASALAQDLEEGQACPVCGSLEHPSPMPALEGEDLSRDAITLLDRAKTQADERFTAASSAHLALVEAVKEANGRAGGDAASISLELEEAQKAVERLFAVKKLKAELEADLKKAREKEAAVKEQRLAARVELVERRVEITSMRESLEADERRCAEAAGKAESLGDLDDALTRALTLLKEASSGLSEFLHCSQLAASAHERALSALDEGGFEDTPEAHDEIRSLHASEKQITALEAEVSAYDSTLGAVTQLLASSRLSRAEGLVPADEEPLREALNEAKKRQDEAQRRLGSLEQALKQIQSAEVDFSHSLSQLHEVRDSFGPLKRLAGIADASSKENLLQTPLSAWVLVSRLDEVLAAANPRLLSISSGRYELVSTPDDGTRSRRSGLGLAIVDHDTEETRSPRTLSGGESFYTSLSLALGLADVVTAEAGGIELRTMFIDEGFGSLDSATLELVMAELHELRDSGRVVGVISHVDEMARQIPDRITVTPSGRGGSRLSVTG</sequence>
<keyword evidence="7" id="KW-0378">Hydrolase</keyword>
<feature type="coiled-coil region" evidence="4">
    <location>
        <begin position="647"/>
        <end position="674"/>
    </location>
</feature>
<feature type="coiled-coil region" evidence="4">
    <location>
        <begin position="493"/>
        <end position="520"/>
    </location>
</feature>
<dbReference type="PATRIC" id="fig|888050.3.peg.270"/>
<gene>
    <name evidence="7" type="primary">sbcC</name>
    <name evidence="7" type="ORF">HMPREF9004_0276</name>
</gene>
<dbReference type="InterPro" id="IPR038729">
    <property type="entry name" value="Rad50/SbcC_AAA"/>
</dbReference>
<keyword evidence="7" id="KW-0269">Exonuclease</keyword>
<dbReference type="InterPro" id="IPR027417">
    <property type="entry name" value="P-loop_NTPase"/>
</dbReference>
<dbReference type="eggNOG" id="COG0419">
    <property type="taxonomic scope" value="Bacteria"/>
</dbReference>
<dbReference type="Gene3D" id="3.40.50.300">
    <property type="entry name" value="P-loop containing nucleotide triphosphate hydrolases"/>
    <property type="match status" value="2"/>
</dbReference>
<dbReference type="Pfam" id="PF13476">
    <property type="entry name" value="AAA_23"/>
    <property type="match status" value="1"/>
</dbReference>
<evidence type="ECO:0000256" key="3">
    <source>
        <dbReference type="ARBA" id="ARBA00013368"/>
    </source>
</evidence>
<dbReference type="Proteomes" id="UP000013015">
    <property type="component" value="Unassembled WGS sequence"/>
</dbReference>
<comment type="similarity">
    <text evidence="1">Belongs to the SMC family. SbcC subfamily.</text>
</comment>
<evidence type="ECO:0000256" key="4">
    <source>
        <dbReference type="SAM" id="Coils"/>
    </source>
</evidence>
<keyword evidence="7" id="KW-0540">Nuclease</keyword>
<evidence type="ECO:0000313" key="8">
    <source>
        <dbReference type="Proteomes" id="UP000013015"/>
    </source>
</evidence>
<comment type="subunit">
    <text evidence="2">Heterodimer of SbcC and SbcD.</text>
</comment>
<evidence type="ECO:0000259" key="6">
    <source>
        <dbReference type="Pfam" id="PF13476"/>
    </source>
</evidence>
<feature type="compositionally biased region" description="Low complexity" evidence="5">
    <location>
        <begin position="239"/>
        <end position="258"/>
    </location>
</feature>
<feature type="coiled-coil region" evidence="4">
    <location>
        <begin position="824"/>
        <end position="851"/>
    </location>
</feature>
<dbReference type="STRING" id="888050.HMPREF9004_0276"/>
<dbReference type="GO" id="GO:0004527">
    <property type="term" value="F:exonuclease activity"/>
    <property type="evidence" value="ECO:0007669"/>
    <property type="project" value="UniProtKB-KW"/>
</dbReference>
<dbReference type="GO" id="GO:0006302">
    <property type="term" value="P:double-strand break repair"/>
    <property type="evidence" value="ECO:0007669"/>
    <property type="project" value="InterPro"/>
</dbReference>
<dbReference type="SUPFAM" id="SSF52540">
    <property type="entry name" value="P-loop containing nucleoside triphosphate hydrolases"/>
    <property type="match status" value="1"/>
</dbReference>
<feature type="region of interest" description="Disordered" evidence="5">
    <location>
        <begin position="236"/>
        <end position="273"/>
    </location>
</feature>
<feature type="domain" description="Rad50/SbcC-type AAA" evidence="6">
    <location>
        <begin position="10"/>
        <end position="187"/>
    </location>
</feature>
<evidence type="ECO:0000256" key="5">
    <source>
        <dbReference type="SAM" id="MobiDB-lite"/>
    </source>
</evidence>
<dbReference type="EMBL" id="AQHZ01000005">
    <property type="protein sequence ID" value="ENO18941.1"/>
    <property type="molecule type" value="Genomic_DNA"/>
</dbReference>
<dbReference type="OrthoDB" id="9795626at2"/>
<dbReference type="PANTHER" id="PTHR32114:SF2">
    <property type="entry name" value="ABC TRANSPORTER ABCH.3"/>
    <property type="match status" value="1"/>
</dbReference>
<protein>
    <recommendedName>
        <fullName evidence="3">Nuclease SbcCD subunit C</fullName>
    </recommendedName>
</protein>
<dbReference type="HOGENOM" id="CLU_004785_2_1_11"/>
<dbReference type="PANTHER" id="PTHR32114">
    <property type="entry name" value="ABC TRANSPORTER ABCH.3"/>
    <property type="match status" value="1"/>
</dbReference>
<feature type="coiled-coil region" evidence="4">
    <location>
        <begin position="283"/>
        <end position="338"/>
    </location>
</feature>
<evidence type="ECO:0000256" key="1">
    <source>
        <dbReference type="ARBA" id="ARBA00006930"/>
    </source>
</evidence>
<dbReference type="AlphaFoldDB" id="N6X5C4"/>
<dbReference type="Pfam" id="PF13558">
    <property type="entry name" value="SbcC_Walker_B"/>
    <property type="match status" value="1"/>
</dbReference>
<proteinExistence type="inferred from homology"/>
<evidence type="ECO:0000256" key="2">
    <source>
        <dbReference type="ARBA" id="ARBA00011322"/>
    </source>
</evidence>
<dbReference type="RefSeq" id="WP_005961941.1">
    <property type="nucleotide sequence ID" value="NZ_CP040505.1"/>
</dbReference>
<keyword evidence="4" id="KW-0175">Coiled coil</keyword>
<dbReference type="GO" id="GO:0016887">
    <property type="term" value="F:ATP hydrolysis activity"/>
    <property type="evidence" value="ECO:0007669"/>
    <property type="project" value="InterPro"/>
</dbReference>
<accession>N6X5C4</accession>
<comment type="caution">
    <text evidence="7">The sequence shown here is derived from an EMBL/GenBank/DDBJ whole genome shotgun (WGS) entry which is preliminary data.</text>
</comment>
<name>N6X5C4_9ACTO</name>
<keyword evidence="8" id="KW-1185">Reference proteome</keyword>
<evidence type="ECO:0000313" key="7">
    <source>
        <dbReference type="EMBL" id="ENO18941.1"/>
    </source>
</evidence>
<organism evidence="7 8">
    <name type="scientific">Schaalia cardiffensis F0333</name>
    <dbReference type="NCBI Taxonomy" id="888050"/>
    <lineage>
        <taxon>Bacteria</taxon>
        <taxon>Bacillati</taxon>
        <taxon>Actinomycetota</taxon>
        <taxon>Actinomycetes</taxon>
        <taxon>Actinomycetales</taxon>
        <taxon>Actinomycetaceae</taxon>
        <taxon>Schaalia</taxon>
    </lineage>
</organism>